<evidence type="ECO:0000313" key="9">
    <source>
        <dbReference type="EMBL" id="MEQ2564909.1"/>
    </source>
</evidence>
<evidence type="ECO:0000256" key="5">
    <source>
        <dbReference type="SAM" id="Phobius"/>
    </source>
</evidence>
<feature type="domain" description="Gram-positive cocci surface proteins LPxTG" evidence="7">
    <location>
        <begin position="461"/>
        <end position="501"/>
    </location>
</feature>
<keyword evidence="1" id="KW-0134">Cell wall</keyword>
<dbReference type="Proteomes" id="UP001478133">
    <property type="component" value="Unassembled WGS sequence"/>
</dbReference>
<dbReference type="Gene3D" id="2.60.40.740">
    <property type="match status" value="1"/>
</dbReference>
<evidence type="ECO:0000256" key="6">
    <source>
        <dbReference type="SAM" id="SignalP"/>
    </source>
</evidence>
<evidence type="ECO:0000256" key="2">
    <source>
        <dbReference type="ARBA" id="ARBA00022525"/>
    </source>
</evidence>
<keyword evidence="5" id="KW-0472">Membrane</keyword>
<feature type="signal peptide" evidence="6">
    <location>
        <begin position="1"/>
        <end position="28"/>
    </location>
</feature>
<feature type="domain" description="SpaA-like prealbumin fold" evidence="8">
    <location>
        <begin position="343"/>
        <end position="415"/>
    </location>
</feature>
<keyword evidence="3 6" id="KW-0732">Signal</keyword>
<gene>
    <name evidence="9" type="ORF">ABFO16_01510</name>
</gene>
<dbReference type="InterPro" id="IPR041033">
    <property type="entry name" value="SpaA_PFL_dom_1"/>
</dbReference>
<evidence type="ECO:0000256" key="4">
    <source>
        <dbReference type="ARBA" id="ARBA00023088"/>
    </source>
</evidence>
<evidence type="ECO:0000256" key="3">
    <source>
        <dbReference type="ARBA" id="ARBA00022729"/>
    </source>
</evidence>
<dbReference type="RefSeq" id="WP_211147884.1">
    <property type="nucleotide sequence ID" value="NZ_JBBMEY010000019.1"/>
</dbReference>
<keyword evidence="10" id="KW-1185">Reference proteome</keyword>
<evidence type="ECO:0000259" key="8">
    <source>
        <dbReference type="Pfam" id="PF17802"/>
    </source>
</evidence>
<dbReference type="InterPro" id="IPR048052">
    <property type="entry name" value="FM1-like"/>
</dbReference>
<sequence>MTKSIKKIFAALLVVATLALMIPFSASAARDASTKVTFKLSDPTVVGKFKFDIYKLAGINTTTGAVTTVTGLPTDVKTAVEAEGTDANTSTLITACKSNLASLGSAVKTWDATTASVTYTDLTAGIYYIHPVAKATATKANDSIVVLPKYDDATKKWVEAGTIDLASKVSTKDIVLDKTITKVDNTDVNAKYATAGLGSTVEFKLEANVPGSETTKLKKYAIADKMDAGLTFNKNSVKVYYTTDASSLSAADLVDAADYTVDAPFTAKGTEYTFAVNFKADTDGYVKNIYDADKKMVVVFNATVNENATVGKTSNDNKVSLDYANDDTEIVEPGPTVQVFAFNLQVVKEDNGGQKLAGAKFDLFKADKTTKIATATSDDNGLVQFTNSGKEIQLAAGTYYVKETEAPEGYVLPTGDAAWTEIKVTPTITQKTSAGANDAQYELTGLTNAGDNTFAFVTKTVKNVKITVPKTGGMGTTLFTICGASLIVLAGVMFVVLKRKKTSK</sequence>
<evidence type="ECO:0000313" key="10">
    <source>
        <dbReference type="Proteomes" id="UP001478133"/>
    </source>
</evidence>
<comment type="caution">
    <text evidence="9">The sequence shown here is derived from an EMBL/GenBank/DDBJ whole genome shotgun (WGS) entry which is preliminary data.</text>
</comment>
<dbReference type="EMBL" id="JBBMFI010000003">
    <property type="protein sequence ID" value="MEQ2564909.1"/>
    <property type="molecule type" value="Genomic_DNA"/>
</dbReference>
<keyword evidence="4" id="KW-0572">Peptidoglycan-anchor</keyword>
<keyword evidence="2" id="KW-0964">Secreted</keyword>
<dbReference type="NCBIfam" id="TIGR01167">
    <property type="entry name" value="LPXTG_anchor"/>
    <property type="match status" value="1"/>
</dbReference>
<dbReference type="InterPro" id="IPR019931">
    <property type="entry name" value="LPXTG_anchor"/>
</dbReference>
<evidence type="ECO:0000259" key="7">
    <source>
        <dbReference type="Pfam" id="PF00746"/>
    </source>
</evidence>
<name>A0ABV1HRG4_9FIRM</name>
<keyword evidence="5" id="KW-0812">Transmembrane</keyword>
<protein>
    <submittedName>
        <fullName evidence="9">SpaH/EbpB family LPXTG-anchored major pilin</fullName>
    </submittedName>
</protein>
<feature type="chain" id="PRO_5045138754" evidence="6">
    <location>
        <begin position="29"/>
        <end position="504"/>
    </location>
</feature>
<dbReference type="NCBIfam" id="NF033902">
    <property type="entry name" value="iso_D2_wall_anc"/>
    <property type="match status" value="1"/>
</dbReference>
<keyword evidence="5" id="KW-1133">Transmembrane helix</keyword>
<dbReference type="InterPro" id="IPR026466">
    <property type="entry name" value="Fim_isopep_form_D2_dom"/>
</dbReference>
<proteinExistence type="predicted"/>
<dbReference type="InterPro" id="IPR013783">
    <property type="entry name" value="Ig-like_fold"/>
</dbReference>
<dbReference type="Gene3D" id="2.60.40.10">
    <property type="entry name" value="Immunoglobulins"/>
    <property type="match status" value="1"/>
</dbReference>
<dbReference type="Pfam" id="PF00746">
    <property type="entry name" value="Gram_pos_anchor"/>
    <property type="match status" value="1"/>
</dbReference>
<dbReference type="Pfam" id="PF17802">
    <property type="entry name" value="SpaA"/>
    <property type="match status" value="1"/>
</dbReference>
<dbReference type="NCBIfam" id="TIGR04226">
    <property type="entry name" value="RrgB_K2N_iso_D2"/>
    <property type="match status" value="1"/>
</dbReference>
<organism evidence="9 10">
    <name type="scientific">Ruminococcoides intestinihominis</name>
    <dbReference type="NCBI Taxonomy" id="3133161"/>
    <lineage>
        <taxon>Bacteria</taxon>
        <taxon>Bacillati</taxon>
        <taxon>Bacillota</taxon>
        <taxon>Clostridia</taxon>
        <taxon>Eubacteriales</taxon>
        <taxon>Oscillospiraceae</taxon>
        <taxon>Ruminococcoides</taxon>
    </lineage>
</organism>
<accession>A0ABV1HRG4</accession>
<reference evidence="9 10" key="1">
    <citation type="submission" date="2024-03" db="EMBL/GenBank/DDBJ databases">
        <title>Human intestinal bacterial collection.</title>
        <authorList>
            <person name="Pauvert C."/>
            <person name="Hitch T.C.A."/>
            <person name="Clavel T."/>
        </authorList>
    </citation>
    <scope>NUCLEOTIDE SEQUENCE [LARGE SCALE GENOMIC DNA]</scope>
    <source>
        <strain evidence="9 10">CLA-AP-H18</strain>
    </source>
</reference>
<evidence type="ECO:0000256" key="1">
    <source>
        <dbReference type="ARBA" id="ARBA00022512"/>
    </source>
</evidence>
<feature type="transmembrane region" description="Helical" evidence="5">
    <location>
        <begin position="478"/>
        <end position="497"/>
    </location>
</feature>
<dbReference type="SUPFAM" id="SSF49478">
    <property type="entry name" value="Cna protein B-type domain"/>
    <property type="match status" value="1"/>
</dbReference>